<dbReference type="OrthoDB" id="9787143at2"/>
<evidence type="ECO:0000256" key="3">
    <source>
        <dbReference type="ARBA" id="ARBA00022692"/>
    </source>
</evidence>
<evidence type="ECO:0000256" key="6">
    <source>
        <dbReference type="SAM" id="Phobius"/>
    </source>
</evidence>
<evidence type="ECO:0000256" key="5">
    <source>
        <dbReference type="ARBA" id="ARBA00023136"/>
    </source>
</evidence>
<accession>A0A4V2SW39</accession>
<keyword evidence="9" id="KW-1185">Reference proteome</keyword>
<dbReference type="Pfam" id="PF01292">
    <property type="entry name" value="Ni_hydr_CYTB"/>
    <property type="match status" value="1"/>
</dbReference>
<name>A0A4V2SW39_9FIRM</name>
<dbReference type="Proteomes" id="UP000294813">
    <property type="component" value="Unassembled WGS sequence"/>
</dbReference>
<evidence type="ECO:0000256" key="2">
    <source>
        <dbReference type="ARBA" id="ARBA00022475"/>
    </source>
</evidence>
<keyword evidence="3 6" id="KW-0812">Transmembrane</keyword>
<dbReference type="PANTHER" id="PTHR30485">
    <property type="entry name" value="NI/FE-HYDROGENASE 1 B-TYPE CYTOCHROME SUBUNIT"/>
    <property type="match status" value="1"/>
</dbReference>
<reference evidence="8 9" key="1">
    <citation type="submission" date="2019-03" db="EMBL/GenBank/DDBJ databases">
        <title>Genomic Encyclopedia of Type Strains, Phase IV (KMG-IV): sequencing the most valuable type-strain genomes for metagenomic binning, comparative biology and taxonomic classification.</title>
        <authorList>
            <person name="Goeker M."/>
        </authorList>
    </citation>
    <scope>NUCLEOTIDE SEQUENCE [LARGE SCALE GENOMIC DNA]</scope>
    <source>
        <strain evidence="8 9">DSM 11170</strain>
    </source>
</reference>
<comment type="caution">
    <text evidence="8">The sequence shown here is derived from an EMBL/GenBank/DDBJ whole genome shotgun (WGS) entry which is preliminary data.</text>
</comment>
<dbReference type="InterPro" id="IPR011577">
    <property type="entry name" value="Cyt_b561_bac/Ni-Hgenase"/>
</dbReference>
<feature type="transmembrane region" description="Helical" evidence="6">
    <location>
        <begin position="170"/>
        <end position="198"/>
    </location>
</feature>
<feature type="domain" description="Cytochrome b561 bacterial/Ni-hydrogenase" evidence="7">
    <location>
        <begin position="24"/>
        <end position="211"/>
    </location>
</feature>
<gene>
    <name evidence="8" type="ORF">EDD73_1322</name>
</gene>
<keyword evidence="2" id="KW-1003">Cell membrane</keyword>
<keyword evidence="4 6" id="KW-1133">Transmembrane helix</keyword>
<dbReference type="InterPro" id="IPR051542">
    <property type="entry name" value="Hydrogenase_cytochrome"/>
</dbReference>
<dbReference type="GO" id="GO:0022904">
    <property type="term" value="P:respiratory electron transport chain"/>
    <property type="evidence" value="ECO:0007669"/>
    <property type="project" value="InterPro"/>
</dbReference>
<dbReference type="Gene3D" id="1.20.950.20">
    <property type="entry name" value="Transmembrane di-heme cytochromes, Chain C"/>
    <property type="match status" value="1"/>
</dbReference>
<dbReference type="EMBL" id="SLXT01000032">
    <property type="protein sequence ID" value="TCP60976.1"/>
    <property type="molecule type" value="Genomic_DNA"/>
</dbReference>
<evidence type="ECO:0000259" key="7">
    <source>
        <dbReference type="Pfam" id="PF01292"/>
    </source>
</evidence>
<evidence type="ECO:0000256" key="4">
    <source>
        <dbReference type="ARBA" id="ARBA00022989"/>
    </source>
</evidence>
<feature type="transmembrane region" description="Helical" evidence="6">
    <location>
        <begin position="74"/>
        <end position="96"/>
    </location>
</feature>
<evidence type="ECO:0000313" key="9">
    <source>
        <dbReference type="Proteomes" id="UP000294813"/>
    </source>
</evidence>
<proteinExistence type="predicted"/>
<keyword evidence="5 6" id="KW-0472">Membrane</keyword>
<dbReference type="AlphaFoldDB" id="A0A4V2SW39"/>
<dbReference type="GO" id="GO:0009055">
    <property type="term" value="F:electron transfer activity"/>
    <property type="evidence" value="ECO:0007669"/>
    <property type="project" value="InterPro"/>
</dbReference>
<dbReference type="RefSeq" id="WP_131920549.1">
    <property type="nucleotide sequence ID" value="NZ_JAOQNU010000033.1"/>
</dbReference>
<dbReference type="GO" id="GO:0005886">
    <property type="term" value="C:plasma membrane"/>
    <property type="evidence" value="ECO:0007669"/>
    <property type="project" value="UniProtKB-SubCell"/>
</dbReference>
<feature type="transmembrane region" description="Helical" evidence="6">
    <location>
        <begin position="137"/>
        <end position="158"/>
    </location>
</feature>
<sequence length="235" mass="26102">MTSISTPPRTSPNDQPETGAKLLRHSLPVRLVHWSVAISTFFLFFTGFGQMPIYKRYNVTELISWSGDYNLTLAMHYAGAVVLLAAAAFHVVYHMIRSEYSILPKKGDVGESMQIIAAMFTGKAEPPSFKYLAEQRLAYAFIAANILGLCVSGLIKVYKNMPGVDMSESMLLVVTTIHNITAILLLLGIIAHLAAFLIPANRTLLPSMFTGLVPVDYVRHRHSKWWTQLSKTKSS</sequence>
<organism evidence="8 9">
    <name type="scientific">Heliophilum fasciatum</name>
    <dbReference type="NCBI Taxonomy" id="35700"/>
    <lineage>
        <taxon>Bacteria</taxon>
        <taxon>Bacillati</taxon>
        <taxon>Bacillota</taxon>
        <taxon>Clostridia</taxon>
        <taxon>Eubacteriales</taxon>
        <taxon>Heliobacteriaceae</taxon>
        <taxon>Heliophilum</taxon>
    </lineage>
</organism>
<feature type="transmembrane region" description="Helical" evidence="6">
    <location>
        <begin position="31"/>
        <end position="54"/>
    </location>
</feature>
<dbReference type="SUPFAM" id="SSF81342">
    <property type="entry name" value="Transmembrane di-heme cytochromes"/>
    <property type="match status" value="1"/>
</dbReference>
<protein>
    <submittedName>
        <fullName evidence="8">Formate dehydrogenase gamma subunit</fullName>
    </submittedName>
</protein>
<dbReference type="GO" id="GO:0020037">
    <property type="term" value="F:heme binding"/>
    <property type="evidence" value="ECO:0007669"/>
    <property type="project" value="TreeGrafter"/>
</dbReference>
<evidence type="ECO:0000313" key="8">
    <source>
        <dbReference type="EMBL" id="TCP60976.1"/>
    </source>
</evidence>
<evidence type="ECO:0000256" key="1">
    <source>
        <dbReference type="ARBA" id="ARBA00004651"/>
    </source>
</evidence>
<dbReference type="InterPro" id="IPR016174">
    <property type="entry name" value="Di-haem_cyt_TM"/>
</dbReference>
<comment type="subcellular location">
    <subcellularLocation>
        <location evidence="1">Cell membrane</location>
        <topology evidence="1">Multi-pass membrane protein</topology>
    </subcellularLocation>
</comment>
<dbReference type="PANTHER" id="PTHR30485:SF1">
    <property type="entry name" value="CYTOCHROME YDHU-RELATED"/>
    <property type="match status" value="1"/>
</dbReference>